<dbReference type="SMART" id="SM00926">
    <property type="entry name" value="Molybdop_Fe4S4"/>
    <property type="match status" value="1"/>
</dbReference>
<dbReference type="GO" id="GO:0043546">
    <property type="term" value="F:molybdopterin cofactor binding"/>
    <property type="evidence" value="ECO:0007669"/>
    <property type="project" value="InterPro"/>
</dbReference>
<dbReference type="Gene3D" id="3.40.50.12440">
    <property type="match status" value="2"/>
</dbReference>
<dbReference type="CDD" id="cd02794">
    <property type="entry name" value="MopB_CT_DmsA-EC"/>
    <property type="match status" value="1"/>
</dbReference>
<proteinExistence type="inferred from homology"/>
<dbReference type="InterPro" id="IPR050612">
    <property type="entry name" value="Prok_Mopterin_Oxidored"/>
</dbReference>
<dbReference type="GO" id="GO:0030151">
    <property type="term" value="F:molybdenum ion binding"/>
    <property type="evidence" value="ECO:0007669"/>
    <property type="project" value="InterPro"/>
</dbReference>
<reference evidence="10 11" key="1">
    <citation type="submission" date="2016-10" db="EMBL/GenBank/DDBJ databases">
        <authorList>
            <person name="de Groot N.N."/>
        </authorList>
    </citation>
    <scope>NUCLEOTIDE SEQUENCE [LARGE SCALE GENOMIC DNA]</scope>
    <source>
        <strain evidence="10 11">CGMCC 1.10238</strain>
    </source>
</reference>
<dbReference type="PROSITE" id="PS51669">
    <property type="entry name" value="4FE4S_MOW_BIS_MGD"/>
    <property type="match status" value="1"/>
</dbReference>
<dbReference type="PROSITE" id="PS00932">
    <property type="entry name" value="MOLYBDOPTERIN_PROK_3"/>
    <property type="match status" value="1"/>
</dbReference>
<dbReference type="NCBIfam" id="TIGR02166">
    <property type="entry name" value="dmsA_ynfE"/>
    <property type="match status" value="1"/>
</dbReference>
<accession>A0A1H8T2S3</accession>
<dbReference type="PANTHER" id="PTHR43742">
    <property type="entry name" value="TRIMETHYLAMINE-N-OXIDE REDUCTASE"/>
    <property type="match status" value="1"/>
</dbReference>
<keyword evidence="5" id="KW-0560">Oxidoreductase</keyword>
<evidence type="ECO:0000256" key="3">
    <source>
        <dbReference type="ARBA" id="ARBA00022505"/>
    </source>
</evidence>
<dbReference type="Proteomes" id="UP000198809">
    <property type="component" value="Unassembled WGS sequence"/>
</dbReference>
<dbReference type="InterPro" id="IPR006657">
    <property type="entry name" value="MoPterin_dinucl-bd_dom"/>
</dbReference>
<evidence type="ECO:0000256" key="2">
    <source>
        <dbReference type="ARBA" id="ARBA00010312"/>
    </source>
</evidence>
<reference evidence="9 12" key="2">
    <citation type="submission" date="2021-06" db="EMBL/GenBank/DDBJ databases">
        <title>Whole genome sequence of Paenibacillus sophorae DSM23020 for comparative genomics.</title>
        <authorList>
            <person name="Kim M.-J."/>
            <person name="Lee G."/>
            <person name="Shin J.-H."/>
        </authorList>
    </citation>
    <scope>NUCLEOTIDE SEQUENCE [LARGE SCALE GENOMIC DNA]</scope>
    <source>
        <strain evidence="9 12">DSM 23020</strain>
    </source>
</reference>
<evidence type="ECO:0000256" key="4">
    <source>
        <dbReference type="ARBA" id="ARBA00022723"/>
    </source>
</evidence>
<gene>
    <name evidence="9" type="ORF">KP014_07835</name>
    <name evidence="10" type="ORF">SAMN04487895_11321</name>
</gene>
<comment type="cofactor">
    <cofactor evidence="1">
        <name>Mo-bis(molybdopterin guanine dinucleotide)</name>
        <dbReference type="ChEBI" id="CHEBI:60539"/>
    </cofactor>
</comment>
<dbReference type="EMBL" id="FODH01000013">
    <property type="protein sequence ID" value="SEO85271.1"/>
    <property type="molecule type" value="Genomic_DNA"/>
</dbReference>
<feature type="domain" description="4Fe-4S Mo/W bis-MGD-type" evidence="8">
    <location>
        <begin position="19"/>
        <end position="80"/>
    </location>
</feature>
<dbReference type="STRING" id="1333845.SAMN04487895_11321"/>
<dbReference type="GO" id="GO:0051539">
    <property type="term" value="F:4 iron, 4 sulfur cluster binding"/>
    <property type="evidence" value="ECO:0007669"/>
    <property type="project" value="InterPro"/>
</dbReference>
<dbReference type="GO" id="GO:0030288">
    <property type="term" value="C:outer membrane-bounded periplasmic space"/>
    <property type="evidence" value="ECO:0007669"/>
    <property type="project" value="TreeGrafter"/>
</dbReference>
<dbReference type="Pfam" id="PF04879">
    <property type="entry name" value="Molybdop_Fe4S4"/>
    <property type="match status" value="1"/>
</dbReference>
<dbReference type="SUPFAM" id="SSF53706">
    <property type="entry name" value="Formate dehydrogenase/DMSO reductase, domains 1-3"/>
    <property type="match status" value="1"/>
</dbReference>
<dbReference type="Pfam" id="PF00384">
    <property type="entry name" value="Molybdopterin"/>
    <property type="match status" value="1"/>
</dbReference>
<dbReference type="Gene3D" id="3.40.228.10">
    <property type="entry name" value="Dimethylsulfoxide Reductase, domain 2"/>
    <property type="match status" value="1"/>
</dbReference>
<keyword evidence="7" id="KW-0411">Iron-sulfur</keyword>
<protein>
    <submittedName>
        <fullName evidence="9 10">Dimethyl sulfoxide reductase subunit A</fullName>
    </submittedName>
</protein>
<dbReference type="EMBL" id="CP076607">
    <property type="protein sequence ID" value="QWU17070.1"/>
    <property type="molecule type" value="Genomic_DNA"/>
</dbReference>
<dbReference type="InterPro" id="IPR006655">
    <property type="entry name" value="Mopterin_OxRdtase_prok_CS"/>
</dbReference>
<dbReference type="AlphaFoldDB" id="A0A1H8T2S3"/>
<organism evidence="10 11">
    <name type="scientific">Paenibacillus sophorae</name>
    <dbReference type="NCBI Taxonomy" id="1333845"/>
    <lineage>
        <taxon>Bacteria</taxon>
        <taxon>Bacillati</taxon>
        <taxon>Bacillota</taxon>
        <taxon>Bacilli</taxon>
        <taxon>Bacillales</taxon>
        <taxon>Paenibacillaceae</taxon>
        <taxon>Paenibacillus</taxon>
    </lineage>
</organism>
<keyword evidence="6" id="KW-0408">Iron</keyword>
<evidence type="ECO:0000256" key="6">
    <source>
        <dbReference type="ARBA" id="ARBA00023004"/>
    </source>
</evidence>
<dbReference type="InterPro" id="IPR009010">
    <property type="entry name" value="Asp_de-COase-like_dom_sf"/>
</dbReference>
<dbReference type="InterPro" id="IPR006963">
    <property type="entry name" value="Mopterin_OxRdtase_4Fe-4S_dom"/>
</dbReference>
<dbReference type="InterPro" id="IPR006656">
    <property type="entry name" value="Mopterin_OxRdtase"/>
</dbReference>
<comment type="similarity">
    <text evidence="2">Belongs to the prokaryotic molybdopterin-containing oxidoreductase family.</text>
</comment>
<dbReference type="SUPFAM" id="SSF50692">
    <property type="entry name" value="ADC-like"/>
    <property type="match status" value="1"/>
</dbReference>
<dbReference type="Pfam" id="PF01568">
    <property type="entry name" value="Molydop_binding"/>
    <property type="match status" value="1"/>
</dbReference>
<evidence type="ECO:0000313" key="9">
    <source>
        <dbReference type="EMBL" id="QWU17070.1"/>
    </source>
</evidence>
<dbReference type="RefSeq" id="WP_051500337.1">
    <property type="nucleotide sequence ID" value="NZ_CP076607.1"/>
</dbReference>
<dbReference type="FunFam" id="3.40.228.10:FF:000004">
    <property type="entry name" value="Dimethyl sulfoxide reductase subunit A"/>
    <property type="match status" value="1"/>
</dbReference>
<name>A0A1H8T2S3_9BACL</name>
<dbReference type="GO" id="GO:0009389">
    <property type="term" value="F:dimethyl sulfoxide reductase activity"/>
    <property type="evidence" value="ECO:0007669"/>
    <property type="project" value="InterPro"/>
</dbReference>
<dbReference type="GO" id="GO:0009055">
    <property type="term" value="F:electron transfer activity"/>
    <property type="evidence" value="ECO:0007669"/>
    <property type="project" value="TreeGrafter"/>
</dbReference>
<evidence type="ECO:0000313" key="11">
    <source>
        <dbReference type="Proteomes" id="UP000198809"/>
    </source>
</evidence>
<evidence type="ECO:0000256" key="5">
    <source>
        <dbReference type="ARBA" id="ARBA00023002"/>
    </source>
</evidence>
<dbReference type="PANTHER" id="PTHR43742:SF3">
    <property type="entry name" value="DIMETHYL SULFOXIDE REDUCTASE DMSA"/>
    <property type="match status" value="1"/>
</dbReference>
<dbReference type="CDD" id="cd02770">
    <property type="entry name" value="MopB_DmsA-EC"/>
    <property type="match status" value="1"/>
</dbReference>
<dbReference type="Proteomes" id="UP000683429">
    <property type="component" value="Chromosome"/>
</dbReference>
<evidence type="ECO:0000256" key="7">
    <source>
        <dbReference type="ARBA" id="ARBA00023014"/>
    </source>
</evidence>
<evidence type="ECO:0000259" key="8">
    <source>
        <dbReference type="PROSITE" id="PS51669"/>
    </source>
</evidence>
<keyword evidence="3" id="KW-0500">Molybdenum</keyword>
<keyword evidence="4" id="KW-0479">Metal-binding</keyword>
<evidence type="ECO:0000256" key="1">
    <source>
        <dbReference type="ARBA" id="ARBA00001942"/>
    </source>
</evidence>
<evidence type="ECO:0000313" key="10">
    <source>
        <dbReference type="EMBL" id="SEO85271.1"/>
    </source>
</evidence>
<dbReference type="Gene3D" id="3.40.50.740">
    <property type="match status" value="1"/>
</dbReference>
<dbReference type="Gene3D" id="2.40.40.20">
    <property type="match status" value="1"/>
</dbReference>
<dbReference type="GO" id="GO:0009061">
    <property type="term" value="P:anaerobic respiration"/>
    <property type="evidence" value="ECO:0007669"/>
    <property type="project" value="TreeGrafter"/>
</dbReference>
<dbReference type="InterPro" id="IPR011888">
    <property type="entry name" value="Anaer_DMSO_reductase"/>
</dbReference>
<keyword evidence="12" id="KW-1185">Reference proteome</keyword>
<sequence>MGGKGVSPLSGSRQPHVEEQVIRTAASHNCGGLCVLKAYVANGRIVRITTEDDIPDTETAPQLRGCLRCYSYRDRLYHPDRLKYPMKRVGKRGEGKFERIGWDEALDIIAAQTEKMMQRYGPESIYLNYASGNTGKTAERVWMARLMGLYGGYLSYYGTYSTACTQIATPYTFGTTKTGSSREDWVHSKLIIMLGWNPAETIHGTNTSYYLKRAKEAGARIVVIDPIYSNTAVALADEWIPIRPTTDSALLDAMAYTMITEGLHDQSFLDKYCLGFDEEHMPAGIPSGNSYKSYILGESEDRTVKTPEWAEAITGIPRETIIRLAREYATMHPGALIQGYGPQRHAYGEQVVRSGTVLAAITGNVGVKGGWASGAGYPAVQPIVGSIPIHNPCKAQISVFTWPDAIMRGTEMGPELGVTGVEKLSSNIKLIFNLGGNCLINQHSDCNGTAKMLADESLVELIVVSDHFLTASARFADILLPADSFMERNDIVADNNGRYILYMNKVVETVYECRNGYDWITDLADRLGLKKEFTEGRTHEQWLKYIVEQTREANLEFPDYGRFKEQGVYRWNHTEPFIAFQKQIEDPERYPFPTPSGKIEIFSERLWQKNNPKEIPAVPQYIAAWEGPEDPLKAHYPLQCIGHHYKRRVHSSFDNSEWMEEAGRQEVWMNTADADARGIANGDHVRVYNERGEMSLPAKVTPRIMPGVVSVPQGAWWTPDEKGVDRRGCINALTKYHPTPLAFGNPQHTNLVQIRRDEGEAEQT</sequence>
<evidence type="ECO:0000313" key="12">
    <source>
        <dbReference type="Proteomes" id="UP000683429"/>
    </source>
</evidence>